<accession>A0A9R1UCI6</accession>
<reference evidence="2 3" key="1">
    <citation type="journal article" date="2017" name="Nat. Commun.">
        <title>Genome assembly with in vitro proximity ligation data and whole-genome triplication in lettuce.</title>
        <authorList>
            <person name="Reyes-Chin-Wo S."/>
            <person name="Wang Z."/>
            <person name="Yang X."/>
            <person name="Kozik A."/>
            <person name="Arikit S."/>
            <person name="Song C."/>
            <person name="Xia L."/>
            <person name="Froenicke L."/>
            <person name="Lavelle D.O."/>
            <person name="Truco M.J."/>
            <person name="Xia R."/>
            <person name="Zhu S."/>
            <person name="Xu C."/>
            <person name="Xu H."/>
            <person name="Xu X."/>
            <person name="Cox K."/>
            <person name="Korf I."/>
            <person name="Meyers B.C."/>
            <person name="Michelmore R.W."/>
        </authorList>
    </citation>
    <scope>NUCLEOTIDE SEQUENCE [LARGE SCALE GENOMIC DNA]</scope>
    <source>
        <strain evidence="3">cv. Salinas</strain>
        <tissue evidence="2">Seedlings</tissue>
    </source>
</reference>
<evidence type="ECO:0000313" key="3">
    <source>
        <dbReference type="Proteomes" id="UP000235145"/>
    </source>
</evidence>
<proteinExistence type="predicted"/>
<evidence type="ECO:0000313" key="2">
    <source>
        <dbReference type="EMBL" id="KAJ0184602.1"/>
    </source>
</evidence>
<keyword evidence="3" id="KW-1185">Reference proteome</keyword>
<dbReference type="EMBL" id="NBSK02000009">
    <property type="protein sequence ID" value="KAJ0184602.1"/>
    <property type="molecule type" value="Genomic_DNA"/>
</dbReference>
<dbReference type="AlphaFoldDB" id="A0A9R1UCI6"/>
<sequence length="99" mass="10772">MRVQSFVQIPDSSIRFRTLPKSSSRKNPSTSSPERPVEKPGFKSQTDSDDDENIDEVAPSSPFGSISSKPFAEKLKLDELGMEIMSIGLLAALALPAFS</sequence>
<name>A0A9R1UCI6_LACSA</name>
<evidence type="ECO:0000256" key="1">
    <source>
        <dbReference type="SAM" id="MobiDB-lite"/>
    </source>
</evidence>
<organism evidence="2 3">
    <name type="scientific">Lactuca sativa</name>
    <name type="common">Garden lettuce</name>
    <dbReference type="NCBI Taxonomy" id="4236"/>
    <lineage>
        <taxon>Eukaryota</taxon>
        <taxon>Viridiplantae</taxon>
        <taxon>Streptophyta</taxon>
        <taxon>Embryophyta</taxon>
        <taxon>Tracheophyta</taxon>
        <taxon>Spermatophyta</taxon>
        <taxon>Magnoliopsida</taxon>
        <taxon>eudicotyledons</taxon>
        <taxon>Gunneridae</taxon>
        <taxon>Pentapetalae</taxon>
        <taxon>asterids</taxon>
        <taxon>campanulids</taxon>
        <taxon>Asterales</taxon>
        <taxon>Asteraceae</taxon>
        <taxon>Cichorioideae</taxon>
        <taxon>Cichorieae</taxon>
        <taxon>Lactucinae</taxon>
        <taxon>Lactuca</taxon>
    </lineage>
</organism>
<feature type="compositionally biased region" description="Low complexity" evidence="1">
    <location>
        <begin position="20"/>
        <end position="33"/>
    </location>
</feature>
<protein>
    <submittedName>
        <fullName evidence="2">Uncharacterized protein</fullName>
    </submittedName>
</protein>
<dbReference type="Proteomes" id="UP000235145">
    <property type="component" value="Unassembled WGS sequence"/>
</dbReference>
<gene>
    <name evidence="2" type="ORF">LSAT_V11C900458750</name>
</gene>
<comment type="caution">
    <text evidence="2">The sequence shown here is derived from an EMBL/GenBank/DDBJ whole genome shotgun (WGS) entry which is preliminary data.</text>
</comment>
<feature type="region of interest" description="Disordered" evidence="1">
    <location>
        <begin position="17"/>
        <end position="68"/>
    </location>
</feature>